<dbReference type="PROSITE" id="PS51366">
    <property type="entry name" value="MI"/>
    <property type="match status" value="1"/>
</dbReference>
<name>A0A1E4TJ03_9ASCO</name>
<dbReference type="GO" id="GO:0003723">
    <property type="term" value="F:RNA binding"/>
    <property type="evidence" value="ECO:0007669"/>
    <property type="project" value="InterPro"/>
</dbReference>
<feature type="region of interest" description="Disordered" evidence="4">
    <location>
        <begin position="1"/>
        <end position="73"/>
    </location>
</feature>
<dbReference type="EMBL" id="KV453841">
    <property type="protein sequence ID" value="ODV91754.1"/>
    <property type="molecule type" value="Genomic_DNA"/>
</dbReference>
<dbReference type="OrthoDB" id="361797at2759"/>
<sequence length="690" mass="76558">MKRKNTTLPVSILNELGESRPGNRRFTRNNKKPRHNRRTKVDLSDEEFAGFDSDQDQKPSQRPPKAAEDDDVRYYADKLGIKNASELPPEFEDDGLAFLTEGLDVPEDSESDSQGENDNDDDHADSNEDSDIESGSDSDDSNIYIPANENPYRPPTAGTYIPPSMRQKSDPNVQLTRQIKGILNKLSESNIWTIATNLNNLYMDNPRQTTTENISQLILDSVKQSAVVNDSFVLLYAGLVSCLYRLQGLEFAAHFVQTAVESFLSQHAIADSRAAGNSLLVIAALYSLHVVSSTLIYDITRMLVSDINELNTELLLKLLRVTDAQLRKDDPSSLKDIVLLFQQNSPADLSGRAAFLADALVSLKNNKSKLRSDSTAAQILKLTKLVNQGPGNATQPINVSLSDIKNIDVNGKWWLVGAAWKNNTNGSENVSLSTTSTSTAARSSSSSRLKLSKDDGLIATEVNWDDLSKQNGMNTSVRKSIFVALMGSTDCANAFERIDKLHLTKSQSYEVPRVILHCAAKEPTFNLFYALVAGRFCQKHSYKKAFEFSFWDIWKALESGEGEEGLIGPDDKSRLQRLINLSKLYGVLTAKGYLTLSIVRNVNFVGLNKPSQIFLELYLQESLLRSAKKQSPEKAAKALFEPIASNTTVLLGLRYSLAKLQESEIIPLEQRPLLKSLVESAEVFYSNIDN</sequence>
<feature type="domain" description="MI" evidence="5">
    <location>
        <begin position="476"/>
        <end position="604"/>
    </location>
</feature>
<dbReference type="SUPFAM" id="SSF48371">
    <property type="entry name" value="ARM repeat"/>
    <property type="match status" value="1"/>
</dbReference>
<comment type="similarity">
    <text evidence="2">Belongs to the CWC22 family.</text>
</comment>
<feature type="compositionally biased region" description="Acidic residues" evidence="4">
    <location>
        <begin position="105"/>
        <end position="140"/>
    </location>
</feature>
<dbReference type="Gene3D" id="1.25.40.180">
    <property type="match status" value="1"/>
</dbReference>
<dbReference type="InterPro" id="IPR003890">
    <property type="entry name" value="MIF4G-like_typ-3"/>
</dbReference>
<dbReference type="InterPro" id="IPR050781">
    <property type="entry name" value="CWC22_splicing_factor"/>
</dbReference>
<evidence type="ECO:0000313" key="6">
    <source>
        <dbReference type="EMBL" id="ODV91754.1"/>
    </source>
</evidence>
<dbReference type="PANTHER" id="PTHR18034:SF4">
    <property type="entry name" value="NUCLEOLAR MIF4G DOMAIN-CONTAINING PROTEIN 1"/>
    <property type="match status" value="1"/>
</dbReference>
<dbReference type="AlphaFoldDB" id="A0A1E4TJ03"/>
<dbReference type="Pfam" id="PF02854">
    <property type="entry name" value="MIF4G"/>
    <property type="match status" value="1"/>
</dbReference>
<evidence type="ECO:0000256" key="2">
    <source>
        <dbReference type="ARBA" id="ARBA00006856"/>
    </source>
</evidence>
<dbReference type="GO" id="GO:0097078">
    <property type="term" value="C:FAL1-SGD1 complex"/>
    <property type="evidence" value="ECO:0007669"/>
    <property type="project" value="EnsemblFungi"/>
</dbReference>
<dbReference type="GO" id="GO:0006972">
    <property type="term" value="P:hyperosmotic response"/>
    <property type="evidence" value="ECO:0007669"/>
    <property type="project" value="EnsemblFungi"/>
</dbReference>
<feature type="region of interest" description="Disordered" evidence="4">
    <location>
        <begin position="105"/>
        <end position="169"/>
    </location>
</feature>
<organism evidence="6 7">
    <name type="scientific">Tortispora caseinolytica NRRL Y-17796</name>
    <dbReference type="NCBI Taxonomy" id="767744"/>
    <lineage>
        <taxon>Eukaryota</taxon>
        <taxon>Fungi</taxon>
        <taxon>Dikarya</taxon>
        <taxon>Ascomycota</taxon>
        <taxon>Saccharomycotina</taxon>
        <taxon>Trigonopsidomycetes</taxon>
        <taxon>Trigonopsidales</taxon>
        <taxon>Trigonopsidaceae</taxon>
        <taxon>Tortispora</taxon>
    </lineage>
</organism>
<keyword evidence="7" id="KW-1185">Reference proteome</keyword>
<evidence type="ECO:0000259" key="5">
    <source>
        <dbReference type="PROSITE" id="PS51366"/>
    </source>
</evidence>
<dbReference type="InterPro" id="IPR003891">
    <property type="entry name" value="Initiation_fac_eIF4g_MI"/>
</dbReference>
<comment type="subcellular location">
    <subcellularLocation>
        <location evidence="1">Nucleus</location>
        <location evidence="1">Nucleolus</location>
    </subcellularLocation>
</comment>
<dbReference type="InterPro" id="IPR016024">
    <property type="entry name" value="ARM-type_fold"/>
</dbReference>
<evidence type="ECO:0000313" key="7">
    <source>
        <dbReference type="Proteomes" id="UP000095023"/>
    </source>
</evidence>
<dbReference type="Pfam" id="PF02847">
    <property type="entry name" value="MA3"/>
    <property type="match status" value="1"/>
</dbReference>
<evidence type="ECO:0000256" key="1">
    <source>
        <dbReference type="ARBA" id="ARBA00004604"/>
    </source>
</evidence>
<proteinExistence type="inferred from homology"/>
<gene>
    <name evidence="6" type="ORF">CANCADRAFT_75480</name>
</gene>
<protein>
    <recommendedName>
        <fullName evidence="5">MI domain-containing protein</fullName>
    </recommendedName>
</protein>
<feature type="compositionally biased region" description="Basic residues" evidence="4">
    <location>
        <begin position="22"/>
        <end position="38"/>
    </location>
</feature>
<evidence type="ECO:0000256" key="4">
    <source>
        <dbReference type="SAM" id="MobiDB-lite"/>
    </source>
</evidence>
<dbReference type="PANTHER" id="PTHR18034">
    <property type="entry name" value="CELL CYCLE CONTROL PROTEIN CWF22-RELATED"/>
    <property type="match status" value="1"/>
</dbReference>
<evidence type="ECO:0000256" key="3">
    <source>
        <dbReference type="ARBA" id="ARBA00023242"/>
    </source>
</evidence>
<dbReference type="GO" id="GO:0032040">
    <property type="term" value="C:small-subunit processome"/>
    <property type="evidence" value="ECO:0007669"/>
    <property type="project" value="EnsemblFungi"/>
</dbReference>
<accession>A0A1E4TJ03</accession>
<keyword evidence="3" id="KW-0539">Nucleus</keyword>
<reference evidence="7" key="1">
    <citation type="submission" date="2016-02" db="EMBL/GenBank/DDBJ databases">
        <title>Comparative genomics of biotechnologically important yeasts.</title>
        <authorList>
            <consortium name="DOE Joint Genome Institute"/>
            <person name="Riley R."/>
            <person name="Haridas S."/>
            <person name="Wolfe K.H."/>
            <person name="Lopes M.R."/>
            <person name="Hittinger C.T."/>
            <person name="Goker M."/>
            <person name="Salamov A."/>
            <person name="Wisecaver J."/>
            <person name="Long T.M."/>
            <person name="Aerts A.L."/>
            <person name="Barry K."/>
            <person name="Choi C."/>
            <person name="Clum A."/>
            <person name="Coughlan A.Y."/>
            <person name="Deshpande S."/>
            <person name="Douglass A.P."/>
            <person name="Hanson S.J."/>
            <person name="Klenk H.-P."/>
            <person name="Labutti K."/>
            <person name="Lapidus A."/>
            <person name="Lindquist E."/>
            <person name="Lipzen A."/>
            <person name="Meier-Kolthoff J.P."/>
            <person name="Ohm R.A."/>
            <person name="Otillar R.P."/>
            <person name="Pangilinan J."/>
            <person name="Peng Y."/>
            <person name="Rokas A."/>
            <person name="Rosa C.A."/>
            <person name="Scheuner C."/>
            <person name="Sibirny A.A."/>
            <person name="Slot J.C."/>
            <person name="Stielow J.B."/>
            <person name="Sun H."/>
            <person name="Kurtzman C.P."/>
            <person name="Blackwell M."/>
            <person name="Jeffries T.W."/>
            <person name="Grigoriev I.V."/>
        </authorList>
    </citation>
    <scope>NUCLEOTIDE SEQUENCE [LARGE SCALE GENOMIC DNA]</scope>
    <source>
        <strain evidence="7">NRRL Y-17796</strain>
    </source>
</reference>
<dbReference type="GO" id="GO:0000462">
    <property type="term" value="P:maturation of SSU-rRNA from tricistronic rRNA transcript (SSU-rRNA, 5.8S rRNA, LSU-rRNA)"/>
    <property type="evidence" value="ECO:0007669"/>
    <property type="project" value="EnsemblFungi"/>
</dbReference>
<dbReference type="Proteomes" id="UP000095023">
    <property type="component" value="Unassembled WGS sequence"/>
</dbReference>
<dbReference type="SMART" id="SM00543">
    <property type="entry name" value="MIF4G"/>
    <property type="match status" value="1"/>
</dbReference>
<dbReference type="SMART" id="SM00544">
    <property type="entry name" value="MA3"/>
    <property type="match status" value="1"/>
</dbReference>